<dbReference type="GO" id="GO:0005886">
    <property type="term" value="C:plasma membrane"/>
    <property type="evidence" value="ECO:0007669"/>
    <property type="project" value="UniProtKB-SubCell"/>
</dbReference>
<comment type="similarity">
    <text evidence="2">Belongs to the CDP-glycerol glycerophosphotransferase family.</text>
</comment>
<evidence type="ECO:0000256" key="4">
    <source>
        <dbReference type="ARBA" id="ARBA00022679"/>
    </source>
</evidence>
<dbReference type="Pfam" id="PF04464">
    <property type="entry name" value="Glyphos_transf"/>
    <property type="match status" value="1"/>
</dbReference>
<accession>A0A7W8FX09</accession>
<sequence>MGLQKIILSIALRIVDLLTFYVRPQEDRITFVSLQEEKMTGDFKLIYDLLKQEQKYDIHQNLILMKTNSLKAQWNYFLNCLHQLVEYKKSKLVILNDNNFVISTYKPKHCKVLQIWHACGAVKKFGNEIKRRYPIANYDYVICSAPYWKAVYSRSFDVPEDHVLVTGMPRTDLLYRTKTDEFYRKYPQCAGKKLCLYAPTFRGNFVDGMKVNSFDIAKVQQALPDWIILYKFHPLLGDVQIDSPTAINVNNEDLYQLMQVSDCMISDYSSVIFDYSLLDKPWFAYVSDLEEYKQTIGLNVDFTEFPGMVCKNEAEIIDALSDLKSFDPQKNQQFRKKYMFFTDGQNTQRVVFCIDQIMQEKMPYV</sequence>
<evidence type="ECO:0000313" key="7">
    <source>
        <dbReference type="EMBL" id="MBB5183866.1"/>
    </source>
</evidence>
<name>A0A7W8FX09_9FIRM</name>
<keyword evidence="3" id="KW-1003">Cell membrane</keyword>
<dbReference type="EC" id="2.7.8.14" evidence="7"/>
<evidence type="ECO:0000313" key="8">
    <source>
        <dbReference type="Proteomes" id="UP000539953"/>
    </source>
</evidence>
<comment type="subcellular location">
    <subcellularLocation>
        <location evidence="1">Cell membrane</location>
        <topology evidence="1">Peripheral membrane protein</topology>
    </subcellularLocation>
</comment>
<dbReference type="Gene3D" id="3.40.50.12580">
    <property type="match status" value="1"/>
</dbReference>
<evidence type="ECO:0000256" key="1">
    <source>
        <dbReference type="ARBA" id="ARBA00004202"/>
    </source>
</evidence>
<reference evidence="7 8" key="1">
    <citation type="submission" date="2020-08" db="EMBL/GenBank/DDBJ databases">
        <title>Genomic Encyclopedia of Type Strains, Phase IV (KMG-IV): sequencing the most valuable type-strain genomes for metagenomic binning, comparative biology and taxonomic classification.</title>
        <authorList>
            <person name="Goeker M."/>
        </authorList>
    </citation>
    <scope>NUCLEOTIDE SEQUENCE [LARGE SCALE GENOMIC DNA]</scope>
    <source>
        <strain evidence="7 8">DSM 25799</strain>
    </source>
</reference>
<dbReference type="InterPro" id="IPR051612">
    <property type="entry name" value="Teichoic_Acid_Biosynth"/>
</dbReference>
<dbReference type="Proteomes" id="UP000539953">
    <property type="component" value="Unassembled WGS sequence"/>
</dbReference>
<keyword evidence="8" id="KW-1185">Reference proteome</keyword>
<keyword evidence="4 7" id="KW-0808">Transferase</keyword>
<gene>
    <name evidence="7" type="ORF">HNQ47_001913</name>
</gene>
<dbReference type="PANTHER" id="PTHR37316">
    <property type="entry name" value="TEICHOIC ACID GLYCEROL-PHOSPHATE PRIMASE"/>
    <property type="match status" value="1"/>
</dbReference>
<dbReference type="InterPro" id="IPR043148">
    <property type="entry name" value="TagF_C"/>
</dbReference>
<dbReference type="AlphaFoldDB" id="A0A7W8FX09"/>
<evidence type="ECO:0000256" key="3">
    <source>
        <dbReference type="ARBA" id="ARBA00022475"/>
    </source>
</evidence>
<protein>
    <submittedName>
        <fullName evidence="7">CDP-ribitol ribitolphosphotransferase</fullName>
        <ecNumber evidence="7">2.7.8.14</ecNumber>
    </submittedName>
</protein>
<dbReference type="GO" id="GO:0047355">
    <property type="term" value="F:CDP-glycerol glycerophosphotransferase activity"/>
    <property type="evidence" value="ECO:0007669"/>
    <property type="project" value="InterPro"/>
</dbReference>
<evidence type="ECO:0000256" key="6">
    <source>
        <dbReference type="ARBA" id="ARBA00023136"/>
    </source>
</evidence>
<organism evidence="7 8">
    <name type="scientific">Catenisphaera adipataccumulans</name>
    <dbReference type="NCBI Taxonomy" id="700500"/>
    <lineage>
        <taxon>Bacteria</taxon>
        <taxon>Bacillati</taxon>
        <taxon>Bacillota</taxon>
        <taxon>Erysipelotrichia</taxon>
        <taxon>Erysipelotrichales</taxon>
        <taxon>Erysipelotrichaceae</taxon>
        <taxon>Catenisphaera</taxon>
    </lineage>
</organism>
<dbReference type="InterPro" id="IPR043149">
    <property type="entry name" value="TagF_N"/>
</dbReference>
<dbReference type="GO" id="GO:0019350">
    <property type="term" value="P:teichoic acid biosynthetic process"/>
    <property type="evidence" value="ECO:0007669"/>
    <property type="project" value="UniProtKB-KW"/>
</dbReference>
<dbReference type="Gene3D" id="3.40.50.11820">
    <property type="match status" value="1"/>
</dbReference>
<keyword evidence="6" id="KW-0472">Membrane</keyword>
<dbReference type="InterPro" id="IPR007554">
    <property type="entry name" value="Glycerophosphate_synth"/>
</dbReference>
<evidence type="ECO:0000256" key="5">
    <source>
        <dbReference type="ARBA" id="ARBA00022944"/>
    </source>
</evidence>
<evidence type="ECO:0000256" key="2">
    <source>
        <dbReference type="ARBA" id="ARBA00010488"/>
    </source>
</evidence>
<dbReference type="RefSeq" id="WP_183329161.1">
    <property type="nucleotide sequence ID" value="NZ_JACHHK010000009.1"/>
</dbReference>
<dbReference type="SUPFAM" id="SSF53756">
    <property type="entry name" value="UDP-Glycosyltransferase/glycogen phosphorylase"/>
    <property type="match status" value="1"/>
</dbReference>
<keyword evidence="5" id="KW-0777">Teichoic acid biosynthesis</keyword>
<comment type="caution">
    <text evidence="7">The sequence shown here is derived from an EMBL/GenBank/DDBJ whole genome shotgun (WGS) entry which is preliminary data.</text>
</comment>
<dbReference type="PANTHER" id="PTHR37316:SF1">
    <property type="entry name" value="TEICHOIC ACID GLYCEROL-PHOSPHATE PRIMASE"/>
    <property type="match status" value="1"/>
</dbReference>
<dbReference type="EMBL" id="JACHHK010000009">
    <property type="protein sequence ID" value="MBB5183866.1"/>
    <property type="molecule type" value="Genomic_DNA"/>
</dbReference>
<proteinExistence type="inferred from homology"/>
<dbReference type="GO" id="GO:0047356">
    <property type="term" value="F:CDP-ribitol ribitolphosphotransferase activity"/>
    <property type="evidence" value="ECO:0007669"/>
    <property type="project" value="UniProtKB-EC"/>
</dbReference>